<dbReference type="EMBL" id="AE017194">
    <property type="protein sequence ID" value="AAS39953.1"/>
    <property type="molecule type" value="Genomic_DNA"/>
</dbReference>
<dbReference type="AlphaFoldDB" id="Q73CP3"/>
<evidence type="ECO:0000313" key="2">
    <source>
        <dbReference type="Proteomes" id="UP000002527"/>
    </source>
</evidence>
<reference evidence="1 2" key="1">
    <citation type="journal article" date="2004" name="Nucleic Acids Res.">
        <title>The genome sequence of Bacillus cereus ATCC 10987 reveals metabolic adaptations and a large plasmid related to Bacillus anthracis pXO1.</title>
        <authorList>
            <person name="Rasko D.A."/>
            <person name="Ravel J."/>
            <person name="Okstad O.A."/>
            <person name="Helgason E."/>
            <person name="Cer R.Z."/>
            <person name="Jiang L."/>
            <person name="Shores K.A."/>
            <person name="Fouts D.E."/>
            <person name="Tourasse N.J."/>
            <person name="Angiuoli S.V."/>
            <person name="Kolonay J."/>
            <person name="Nelson W.C."/>
            <person name="Kolsto A.-B."/>
            <person name="Fraser C.M."/>
            <person name="Read T.D."/>
        </authorList>
    </citation>
    <scope>NUCLEOTIDE SEQUENCE [LARGE SCALE GENOMIC DNA]</scope>
    <source>
        <strain evidence="2">ATCC 10987 / NRS 248</strain>
    </source>
</reference>
<dbReference type="Proteomes" id="UP000002527">
    <property type="component" value="Chromosome"/>
</dbReference>
<dbReference type="HOGENOM" id="CLU_3149073_0_0_9"/>
<name>Q73CP3_BACC1</name>
<protein>
    <submittedName>
        <fullName evidence="1">Uncharacterized protein</fullName>
    </submittedName>
</protein>
<dbReference type="KEGG" id="bca:BCE_1022"/>
<accession>Q73CP3</accession>
<proteinExistence type="predicted"/>
<organism evidence="1 2">
    <name type="scientific">Bacillus cereus (strain ATCC 10987 / NRS 248)</name>
    <dbReference type="NCBI Taxonomy" id="222523"/>
    <lineage>
        <taxon>Bacteria</taxon>
        <taxon>Bacillati</taxon>
        <taxon>Bacillota</taxon>
        <taxon>Bacilli</taxon>
        <taxon>Bacillales</taxon>
        <taxon>Bacillaceae</taxon>
        <taxon>Bacillus</taxon>
        <taxon>Bacillus cereus group</taxon>
    </lineage>
</organism>
<evidence type="ECO:0000313" key="1">
    <source>
        <dbReference type="EMBL" id="AAS39953.1"/>
    </source>
</evidence>
<sequence length="48" mass="5454">MAIRPFSAKQSIHLKSIFQVPQQILSANDSYGRSIFYNVSHDDFNPGK</sequence>
<gene>
    <name evidence="1" type="ordered locus">BCE_1022</name>
</gene>